<keyword evidence="2" id="KW-1185">Reference proteome</keyword>
<gene>
    <name evidence="1" type="ORF">E2C01_040950</name>
</gene>
<comment type="caution">
    <text evidence="1">The sequence shown here is derived from an EMBL/GenBank/DDBJ whole genome shotgun (WGS) entry which is preliminary data.</text>
</comment>
<accession>A0A5B7FL45</accession>
<sequence length="73" mass="8059">MQTKFPTEKIGFDTANAAQLIKKIAKTKISEHLTSSLSAVMDMERSLRTRERTAMSLHSEPSLACFATIMASV</sequence>
<name>A0A5B7FL45_PORTR</name>
<organism evidence="1 2">
    <name type="scientific">Portunus trituberculatus</name>
    <name type="common">Swimming crab</name>
    <name type="synonym">Neptunus trituberculatus</name>
    <dbReference type="NCBI Taxonomy" id="210409"/>
    <lineage>
        <taxon>Eukaryota</taxon>
        <taxon>Metazoa</taxon>
        <taxon>Ecdysozoa</taxon>
        <taxon>Arthropoda</taxon>
        <taxon>Crustacea</taxon>
        <taxon>Multicrustacea</taxon>
        <taxon>Malacostraca</taxon>
        <taxon>Eumalacostraca</taxon>
        <taxon>Eucarida</taxon>
        <taxon>Decapoda</taxon>
        <taxon>Pleocyemata</taxon>
        <taxon>Brachyura</taxon>
        <taxon>Eubrachyura</taxon>
        <taxon>Portunoidea</taxon>
        <taxon>Portunidae</taxon>
        <taxon>Portuninae</taxon>
        <taxon>Portunus</taxon>
    </lineage>
</organism>
<dbReference type="AlphaFoldDB" id="A0A5B7FL45"/>
<protein>
    <submittedName>
        <fullName evidence="1">Uncharacterized protein</fullName>
    </submittedName>
</protein>
<evidence type="ECO:0000313" key="1">
    <source>
        <dbReference type="EMBL" id="MPC47212.1"/>
    </source>
</evidence>
<proteinExistence type="predicted"/>
<reference evidence="1 2" key="1">
    <citation type="submission" date="2019-05" db="EMBL/GenBank/DDBJ databases">
        <title>Another draft genome of Portunus trituberculatus and its Hox gene families provides insights of decapod evolution.</title>
        <authorList>
            <person name="Jeong J.-H."/>
            <person name="Song I."/>
            <person name="Kim S."/>
            <person name="Choi T."/>
            <person name="Kim D."/>
            <person name="Ryu S."/>
            <person name="Kim W."/>
        </authorList>
    </citation>
    <scope>NUCLEOTIDE SEQUENCE [LARGE SCALE GENOMIC DNA]</scope>
    <source>
        <tissue evidence="1">Muscle</tissue>
    </source>
</reference>
<dbReference type="EMBL" id="VSRR010007620">
    <property type="protein sequence ID" value="MPC47212.1"/>
    <property type="molecule type" value="Genomic_DNA"/>
</dbReference>
<evidence type="ECO:0000313" key="2">
    <source>
        <dbReference type="Proteomes" id="UP000324222"/>
    </source>
</evidence>
<dbReference type="Proteomes" id="UP000324222">
    <property type="component" value="Unassembled WGS sequence"/>
</dbReference>